<dbReference type="InterPro" id="IPR036178">
    <property type="entry name" value="Formintransfe-cycloase-like_sf"/>
</dbReference>
<gene>
    <name evidence="2" type="ORF">PA7_38620</name>
</gene>
<dbReference type="STRING" id="1123024.GCA_000423625_04596"/>
<reference evidence="2 3" key="1">
    <citation type="submission" date="2019-07" db="EMBL/GenBank/DDBJ databases">
        <title>Whole genome shotgun sequence of Pseudonocardia asaccharolytica NBRC 16224.</title>
        <authorList>
            <person name="Hosoyama A."/>
            <person name="Uohara A."/>
            <person name="Ohji S."/>
            <person name="Ichikawa N."/>
        </authorList>
    </citation>
    <scope>NUCLEOTIDE SEQUENCE [LARGE SCALE GENOMIC DNA]</scope>
    <source>
        <strain evidence="2 3">NBRC 16224</strain>
    </source>
</reference>
<evidence type="ECO:0000259" key="1">
    <source>
        <dbReference type="Pfam" id="PF04961"/>
    </source>
</evidence>
<dbReference type="Pfam" id="PF04961">
    <property type="entry name" value="FTCD_C"/>
    <property type="match status" value="1"/>
</dbReference>
<dbReference type="AlphaFoldDB" id="A0A511D5G9"/>
<comment type="caution">
    <text evidence="2">The sequence shown here is derived from an EMBL/GenBank/DDBJ whole genome shotgun (WGS) entry which is preliminary data.</text>
</comment>
<evidence type="ECO:0000313" key="3">
    <source>
        <dbReference type="Proteomes" id="UP000321328"/>
    </source>
</evidence>
<dbReference type="GO" id="GO:0003824">
    <property type="term" value="F:catalytic activity"/>
    <property type="evidence" value="ECO:0007669"/>
    <property type="project" value="InterPro"/>
</dbReference>
<evidence type="ECO:0000313" key="2">
    <source>
        <dbReference type="EMBL" id="GEL20025.1"/>
    </source>
</evidence>
<dbReference type="EMBL" id="BJVI01000054">
    <property type="protein sequence ID" value="GEL20025.1"/>
    <property type="molecule type" value="Genomic_DNA"/>
</dbReference>
<accession>A0A511D5G9</accession>
<feature type="domain" description="Cyclodeaminase/cyclohydrolase" evidence="1">
    <location>
        <begin position="29"/>
        <end position="184"/>
    </location>
</feature>
<name>A0A511D5G9_9PSEU</name>
<sequence>MPTGSRQCRASPRRCPIDSPIQPSLLEHSVAELLDAIAARTPAPGGGASAAFAAACAAGLTAMSARFADPGHACDAADRADALRATASALADADVAAYGRYLAALRIPRDTEPRMRAAWLREALDDAIDTPLAIAETAAEIAALAAGVARDGNPRLRGDAVTGAVLAAAAAAAAAFLVTENLASDPEDVRAGRALGAAAAARRTADRLLQR</sequence>
<dbReference type="Proteomes" id="UP000321328">
    <property type="component" value="Unassembled WGS sequence"/>
</dbReference>
<organism evidence="2 3">
    <name type="scientific">Pseudonocardia asaccharolytica DSM 44247 = NBRC 16224</name>
    <dbReference type="NCBI Taxonomy" id="1123024"/>
    <lineage>
        <taxon>Bacteria</taxon>
        <taxon>Bacillati</taxon>
        <taxon>Actinomycetota</taxon>
        <taxon>Actinomycetes</taxon>
        <taxon>Pseudonocardiales</taxon>
        <taxon>Pseudonocardiaceae</taxon>
        <taxon>Pseudonocardia</taxon>
    </lineage>
</organism>
<dbReference type="SUPFAM" id="SSF101262">
    <property type="entry name" value="Methenyltetrahydrofolate cyclohydrolase-like"/>
    <property type="match status" value="1"/>
</dbReference>
<dbReference type="RefSeq" id="WP_051233440.1">
    <property type="nucleotide sequence ID" value="NZ_AUII01000038.1"/>
</dbReference>
<proteinExistence type="predicted"/>
<dbReference type="InterPro" id="IPR007044">
    <property type="entry name" value="Cyclodeamin/CycHdrlase"/>
</dbReference>
<dbReference type="Gene3D" id="1.20.120.680">
    <property type="entry name" value="Formiminotetrahydrofolate cyclodeaminase monomer, up-and-down helical bundle"/>
    <property type="match status" value="1"/>
</dbReference>
<keyword evidence="3" id="KW-1185">Reference proteome</keyword>
<protein>
    <recommendedName>
        <fullName evidence="1">Cyclodeaminase/cyclohydrolase domain-containing protein</fullName>
    </recommendedName>
</protein>